<dbReference type="AlphaFoldDB" id="A0A6V8H001"/>
<name>A0A6V8H001_TALPI</name>
<gene>
    <name evidence="2" type="ORF">TCE0_015f02358</name>
</gene>
<evidence type="ECO:0000313" key="3">
    <source>
        <dbReference type="Proteomes" id="UP000053095"/>
    </source>
</evidence>
<reference evidence="3" key="1">
    <citation type="journal article" date="2015" name="Genome Announc.">
        <title>Draft genome sequence of Talaromyces cellulolyticus strain Y-94, a source of lignocellulosic biomass-degrading enzymes.</title>
        <authorList>
            <person name="Fujii T."/>
            <person name="Koike H."/>
            <person name="Sawayama S."/>
            <person name="Yano S."/>
            <person name="Inoue H."/>
        </authorList>
    </citation>
    <scope>NUCLEOTIDE SEQUENCE [LARGE SCALE GENOMIC DNA]</scope>
    <source>
        <strain evidence="3">Y-94</strain>
    </source>
</reference>
<organism evidence="2 3">
    <name type="scientific">Talaromyces pinophilus</name>
    <name type="common">Penicillium pinophilum</name>
    <dbReference type="NCBI Taxonomy" id="128442"/>
    <lineage>
        <taxon>Eukaryota</taxon>
        <taxon>Fungi</taxon>
        <taxon>Dikarya</taxon>
        <taxon>Ascomycota</taxon>
        <taxon>Pezizomycotina</taxon>
        <taxon>Eurotiomycetes</taxon>
        <taxon>Eurotiomycetidae</taxon>
        <taxon>Eurotiales</taxon>
        <taxon>Trichocomaceae</taxon>
        <taxon>Talaromyces</taxon>
        <taxon>Talaromyces sect. Talaromyces</taxon>
    </lineage>
</organism>
<feature type="compositionally biased region" description="Low complexity" evidence="1">
    <location>
        <begin position="10"/>
        <end position="25"/>
    </location>
</feature>
<evidence type="ECO:0000313" key="2">
    <source>
        <dbReference type="EMBL" id="GAM34648.1"/>
    </source>
</evidence>
<comment type="caution">
    <text evidence="2">The sequence shown here is derived from an EMBL/GenBank/DDBJ whole genome shotgun (WGS) entry which is preliminary data.</text>
</comment>
<keyword evidence="3" id="KW-1185">Reference proteome</keyword>
<feature type="region of interest" description="Disordered" evidence="1">
    <location>
        <begin position="264"/>
        <end position="380"/>
    </location>
</feature>
<accession>A0A6V8H001</accession>
<feature type="compositionally biased region" description="Basic and acidic residues" evidence="1">
    <location>
        <begin position="264"/>
        <end position="295"/>
    </location>
</feature>
<feature type="compositionally biased region" description="Polar residues" evidence="1">
    <location>
        <begin position="353"/>
        <end position="371"/>
    </location>
</feature>
<proteinExistence type="predicted"/>
<evidence type="ECO:0000256" key="1">
    <source>
        <dbReference type="SAM" id="MobiDB-lite"/>
    </source>
</evidence>
<dbReference type="Proteomes" id="UP000053095">
    <property type="component" value="Unassembled WGS sequence"/>
</dbReference>
<protein>
    <recommendedName>
        <fullName evidence="4">Peroxin 26</fullName>
    </recommendedName>
</protein>
<feature type="compositionally biased region" description="Low complexity" evidence="1">
    <location>
        <begin position="297"/>
        <end position="307"/>
    </location>
</feature>
<feature type="region of interest" description="Disordered" evidence="1">
    <location>
        <begin position="1"/>
        <end position="25"/>
    </location>
</feature>
<evidence type="ECO:0008006" key="4">
    <source>
        <dbReference type="Google" id="ProtNLM"/>
    </source>
</evidence>
<sequence>MAEQDDSHMSSSQTLYNSTSSLPSSKLCSQTYKSASQLFLTRRLQESYNTLIPIVTAPTTSDDVQITNGDGNTSTLAPIAYATSNVRIKVWNLYITLLSNIVDLGPEEGKKEFGQKEWKALVARVRDGSIWEEIVQTGYQGLEGSVDADVINNLGTLLLTHSPSQTLNQQRLETYLSAYHQPDLDVARYMENSASGSRRLTRNGGTDTPKDLAARVKIIELFTLHVLPQNGEWDYAAEFIRLSEVLDEERKEVFLQTLDELKEEKERGNQRAAELQREKEAELERQAQEEEERRKAAAAAEKAQKAASGHRRANSEVDYGIDKSHPNGAAKGRSAVKGADKPGPSNDNKKSKSVPTRRTALTPSSSSTSKNVGEREKPAASVSRRIRVLYNVIRNILQHVQNSVAGNPMATIRTLLFTIGFVLALSRQDVRARLQRLTNSSWQKIRGTVGMGMKVSYI</sequence>
<dbReference type="EMBL" id="DF933811">
    <property type="protein sequence ID" value="GAM34648.1"/>
    <property type="molecule type" value="Genomic_DNA"/>
</dbReference>